<feature type="compositionally biased region" description="Basic residues" evidence="16">
    <location>
        <begin position="75"/>
        <end position="89"/>
    </location>
</feature>
<keyword evidence="6 15" id="KW-0489">Methyltransferase</keyword>
<evidence type="ECO:0000256" key="1">
    <source>
        <dbReference type="ARBA" id="ARBA00004604"/>
    </source>
</evidence>
<keyword evidence="8 15" id="KW-0949">S-adenosyl-L-methionine</keyword>
<evidence type="ECO:0000256" key="2">
    <source>
        <dbReference type="ARBA" id="ARBA00006301"/>
    </source>
</evidence>
<dbReference type="FunFam" id="1.10.10.2150:FF:000001">
    <property type="entry name" value="Ribosomal RNA-processing protein 8"/>
    <property type="match status" value="1"/>
</dbReference>
<evidence type="ECO:0000256" key="16">
    <source>
        <dbReference type="SAM" id="MobiDB-lite"/>
    </source>
</evidence>
<feature type="region of interest" description="Disordered" evidence="16">
    <location>
        <begin position="48"/>
        <end position="271"/>
    </location>
</feature>
<dbReference type="GO" id="GO:0008168">
    <property type="term" value="F:methyltransferase activity"/>
    <property type="evidence" value="ECO:0007669"/>
    <property type="project" value="UniProtKB-KW"/>
</dbReference>
<dbReference type="GO" id="GO:0005677">
    <property type="term" value="C:chromatin silencing complex"/>
    <property type="evidence" value="ECO:0007669"/>
    <property type="project" value="TreeGrafter"/>
</dbReference>
<evidence type="ECO:0000256" key="9">
    <source>
        <dbReference type="ARBA" id="ARBA00022853"/>
    </source>
</evidence>
<comment type="function">
    <text evidence="13">Essential component of the eNoSC (energy-dependent nucleolar silencing) complex, a complex that mediates silencing of rDNA in response to intracellular energy status and acts by recruiting histone-modifying enzymes. The eNoSC complex is able to sense the energy status of cell: upon glucose starvation, elevation of NAD(+)/NADP(+) ratio activates SIRT1, leading to histone H3 deacetylation followed by dimethylation of H3 at 'Lys-9' (H3K9me2) by SUV39H1 and the formation of silent chromatin in the rDNA locus. In the complex, RRP8 binds to H3K9me2 and probably acts as a methyltransferase. Its substrates are however unknown.</text>
</comment>
<feature type="compositionally biased region" description="Basic and acidic residues" evidence="16">
    <location>
        <begin position="241"/>
        <end position="255"/>
    </location>
</feature>
<dbReference type="GO" id="GO:0046015">
    <property type="term" value="P:regulation of transcription by glucose"/>
    <property type="evidence" value="ECO:0007669"/>
    <property type="project" value="TreeGrafter"/>
</dbReference>
<evidence type="ECO:0000313" key="17">
    <source>
        <dbReference type="EMBL" id="KAG7479710.1"/>
    </source>
</evidence>
<feature type="compositionally biased region" description="Polar residues" evidence="16">
    <location>
        <begin position="197"/>
        <end position="209"/>
    </location>
</feature>
<comment type="similarity">
    <text evidence="2 15">Belongs to the methyltransferase superfamily. RRP8 family.</text>
</comment>
<dbReference type="CDD" id="cd02440">
    <property type="entry name" value="AdoMet_MTases"/>
    <property type="match status" value="1"/>
</dbReference>
<evidence type="ECO:0000256" key="7">
    <source>
        <dbReference type="ARBA" id="ARBA00022679"/>
    </source>
</evidence>
<evidence type="ECO:0000256" key="5">
    <source>
        <dbReference type="ARBA" id="ARBA00022552"/>
    </source>
</evidence>
<dbReference type="GO" id="GO:0000183">
    <property type="term" value="P:rDNA heterochromatin formation"/>
    <property type="evidence" value="ECO:0007669"/>
    <property type="project" value="TreeGrafter"/>
</dbReference>
<dbReference type="GO" id="GO:0032259">
    <property type="term" value="P:methylation"/>
    <property type="evidence" value="ECO:0007669"/>
    <property type="project" value="UniProtKB-KW"/>
</dbReference>
<protein>
    <recommendedName>
        <fullName evidence="3 15">Ribosomal RNA-processing protein 8</fullName>
        <ecNumber evidence="15">2.1.1.-</ecNumber>
    </recommendedName>
</protein>
<feature type="region of interest" description="Disordered" evidence="16">
    <location>
        <begin position="1"/>
        <end position="33"/>
    </location>
</feature>
<dbReference type="GO" id="GO:0005730">
    <property type="term" value="C:nucleolus"/>
    <property type="evidence" value="ECO:0007669"/>
    <property type="project" value="UniProtKB-SubCell"/>
</dbReference>
<comment type="function">
    <text evidence="15">Probable methyltransferase required to silence rDNA.</text>
</comment>
<dbReference type="GO" id="GO:0006364">
    <property type="term" value="P:rRNA processing"/>
    <property type="evidence" value="ECO:0007669"/>
    <property type="project" value="UniProtKB-UniRule"/>
</dbReference>
<evidence type="ECO:0000313" key="18">
    <source>
        <dbReference type="Proteomes" id="UP000693946"/>
    </source>
</evidence>
<accession>A0AAV6PYG8</accession>
<dbReference type="PANTHER" id="PTHR12787">
    <property type="entry name" value="RIBOSOMAL RNA-PROCESSING PROTEIN 8"/>
    <property type="match status" value="1"/>
</dbReference>
<keyword evidence="5 15" id="KW-0698">rRNA processing</keyword>
<organism evidence="17 18">
    <name type="scientific">Solea senegalensis</name>
    <name type="common">Senegalese sole</name>
    <dbReference type="NCBI Taxonomy" id="28829"/>
    <lineage>
        <taxon>Eukaryota</taxon>
        <taxon>Metazoa</taxon>
        <taxon>Chordata</taxon>
        <taxon>Craniata</taxon>
        <taxon>Vertebrata</taxon>
        <taxon>Euteleostomi</taxon>
        <taxon>Actinopterygii</taxon>
        <taxon>Neopterygii</taxon>
        <taxon>Teleostei</taxon>
        <taxon>Neoteleostei</taxon>
        <taxon>Acanthomorphata</taxon>
        <taxon>Carangaria</taxon>
        <taxon>Pleuronectiformes</taxon>
        <taxon>Pleuronectoidei</taxon>
        <taxon>Soleidae</taxon>
        <taxon>Solea</taxon>
    </lineage>
</organism>
<dbReference type="Pfam" id="PF05148">
    <property type="entry name" value="Methyltransf_8"/>
    <property type="match status" value="1"/>
</dbReference>
<name>A0AAV6PYG8_SOLSE</name>
<evidence type="ECO:0000256" key="14">
    <source>
        <dbReference type="ARBA" id="ARBA00062710"/>
    </source>
</evidence>
<comment type="caution">
    <text evidence="17">The sequence shown here is derived from an EMBL/GenBank/DDBJ whole genome shotgun (WGS) entry which is preliminary data.</text>
</comment>
<comment type="subcellular location">
    <subcellularLocation>
        <location evidence="1 15">Nucleus</location>
        <location evidence="1 15">Nucleolus</location>
    </subcellularLocation>
</comment>
<evidence type="ECO:0000256" key="8">
    <source>
        <dbReference type="ARBA" id="ARBA00022691"/>
    </source>
</evidence>
<dbReference type="GO" id="GO:0042149">
    <property type="term" value="P:cellular response to glucose starvation"/>
    <property type="evidence" value="ECO:0007669"/>
    <property type="project" value="TreeGrafter"/>
</dbReference>
<dbReference type="GO" id="GO:0033553">
    <property type="term" value="C:rDNA heterochromatin"/>
    <property type="evidence" value="ECO:0007669"/>
    <property type="project" value="TreeGrafter"/>
</dbReference>
<dbReference type="EMBL" id="JAGKHQ010000020">
    <property type="protein sequence ID" value="KAG7479710.1"/>
    <property type="molecule type" value="Genomic_DNA"/>
</dbReference>
<keyword evidence="18" id="KW-1185">Reference proteome</keyword>
<dbReference type="PANTHER" id="PTHR12787:SF0">
    <property type="entry name" value="RIBOSOMAL RNA-PROCESSING PROTEIN 8"/>
    <property type="match status" value="1"/>
</dbReference>
<keyword evidence="12 15" id="KW-0539">Nucleus</keyword>
<keyword evidence="10" id="KW-0805">Transcription regulation</keyword>
<dbReference type="Proteomes" id="UP000693946">
    <property type="component" value="Linkage Group LG8"/>
</dbReference>
<dbReference type="EC" id="2.1.1.-" evidence="15"/>
<evidence type="ECO:0000256" key="4">
    <source>
        <dbReference type="ARBA" id="ARBA00022491"/>
    </source>
</evidence>
<dbReference type="InterPro" id="IPR007823">
    <property type="entry name" value="RRP8"/>
</dbReference>
<dbReference type="AlphaFoldDB" id="A0AAV6PYG8"/>
<comment type="subunit">
    <text evidence="14">Component of the eNoSC complex, composed of SIRT1, SUV39H1 and RRP8.</text>
</comment>
<feature type="compositionally biased region" description="Polar residues" evidence="16">
    <location>
        <begin position="256"/>
        <end position="266"/>
    </location>
</feature>
<evidence type="ECO:0000256" key="15">
    <source>
        <dbReference type="RuleBase" id="RU365074"/>
    </source>
</evidence>
<evidence type="ECO:0000256" key="11">
    <source>
        <dbReference type="ARBA" id="ARBA00023163"/>
    </source>
</evidence>
<dbReference type="FunFam" id="3.40.50.150:FF:000068">
    <property type="entry name" value="Ribosomal RNA-processing protein 8"/>
    <property type="match status" value="1"/>
</dbReference>
<keyword evidence="9" id="KW-0156">Chromatin regulator</keyword>
<sequence>MFNEEEDWSDEEEAQNLSKSVFTKTQKTKKSADVKVIGKKSLLRTLQTLGSVPEWKSENQEQQDSDSETEAAPAHPKKKKKRRKNRKRSKTSEEQQENGDVDQKEKPAAKKGNTFLAKKLKPTSAGTTKAEGVTTSAKANLNEAENADKLSRQQWKNKMKNKRNCKNKYRQNDPEVGENETKPVEKQKLEKDVKTESPGNKKSQKNSQTPKKKNEMTSKAQKRKKSEEDTDISSAPQIQTLKEEKQSTKAKKDCENTTITDDQQQLPMKKLKPELSKDQIMKREKLRKMLQQKDTKQKEISVEQKDEPLVPAEPAAEVKLDRSASLRSRMEQRLDSARFRYINELLYSSNSGEAKRMFNQDPQAFWVYHRGYTAQVQRWPSNPVDAIISYILQKPSSLVVADFGCGDCKIARSVQNKVHSFDLASTCELVTVCDMANVPLADRSVDIAVFCLSLMGTNLEDFLAEANRVLKMRGVLKIAEVASRFDNVRSFITGLANLGFKMVSKDTENTHFYSFEFEKIGNSPENIKKFGLELKACVYKKR</sequence>
<feature type="compositionally biased region" description="Acidic residues" evidence="16">
    <location>
        <begin position="1"/>
        <end position="14"/>
    </location>
</feature>
<proteinExistence type="inferred from homology"/>
<keyword evidence="11" id="KW-0804">Transcription</keyword>
<feature type="compositionally biased region" description="Polar residues" evidence="16">
    <location>
        <begin position="15"/>
        <end position="25"/>
    </location>
</feature>
<gene>
    <name evidence="17" type="ORF">JOB18_033187</name>
</gene>
<feature type="compositionally biased region" description="Basic residues" evidence="16">
    <location>
        <begin position="155"/>
        <end position="169"/>
    </location>
</feature>
<evidence type="ECO:0000256" key="13">
    <source>
        <dbReference type="ARBA" id="ARBA00057870"/>
    </source>
</evidence>
<reference evidence="17 18" key="1">
    <citation type="journal article" date="2021" name="Sci. Rep.">
        <title>Chromosome anchoring in Senegalese sole (Solea senegalensis) reveals sex-associated markers and genome rearrangements in flatfish.</title>
        <authorList>
            <person name="Guerrero-Cozar I."/>
            <person name="Gomez-Garrido J."/>
            <person name="Berbel C."/>
            <person name="Martinez-Blanch J.F."/>
            <person name="Alioto T."/>
            <person name="Claros M.G."/>
            <person name="Gagnaire P.A."/>
            <person name="Manchado M."/>
        </authorList>
    </citation>
    <scope>NUCLEOTIDE SEQUENCE [LARGE SCALE GENOMIC DNA]</scope>
    <source>
        <strain evidence="17">Sse05_10M</strain>
    </source>
</reference>
<keyword evidence="7 15" id="KW-0808">Transferase</keyword>
<evidence type="ECO:0000256" key="10">
    <source>
        <dbReference type="ARBA" id="ARBA00023015"/>
    </source>
</evidence>
<evidence type="ECO:0000256" key="12">
    <source>
        <dbReference type="ARBA" id="ARBA00023242"/>
    </source>
</evidence>
<keyword evidence="4" id="KW-0678">Repressor</keyword>
<evidence type="ECO:0000256" key="3">
    <source>
        <dbReference type="ARBA" id="ARBA00020203"/>
    </source>
</evidence>
<feature type="compositionally biased region" description="Basic and acidic residues" evidence="16">
    <location>
        <begin position="179"/>
        <end position="195"/>
    </location>
</feature>
<evidence type="ECO:0000256" key="6">
    <source>
        <dbReference type="ARBA" id="ARBA00022603"/>
    </source>
</evidence>